<evidence type="ECO:0000313" key="2">
    <source>
        <dbReference type="Proteomes" id="UP000602198"/>
    </source>
</evidence>
<comment type="caution">
    <text evidence="1">The sequence shown here is derived from an EMBL/GenBank/DDBJ whole genome shotgun (WGS) entry which is preliminary data.</text>
</comment>
<gene>
    <name evidence="1" type="ORF">JK358_03450</name>
</gene>
<sequence length="120" mass="13333">MKRGITVTKPAAIGYLRRDVSGIHQQWDENRIRSLAARFGYDLCKTLAFGPETDRPLHRIRVAVSRTHAEAVFVPSANHFDGGEVPGEIVQVADVVTVDTEETFARYSTGELPELDKGRP</sequence>
<evidence type="ECO:0008006" key="3">
    <source>
        <dbReference type="Google" id="ProtNLM"/>
    </source>
</evidence>
<protein>
    <recommendedName>
        <fullName evidence="3">RES domain-containing protein</fullName>
    </recommendedName>
</protein>
<dbReference type="EMBL" id="JAERRJ010000001">
    <property type="protein sequence ID" value="MBL1073442.1"/>
    <property type="molecule type" value="Genomic_DNA"/>
</dbReference>
<proteinExistence type="predicted"/>
<evidence type="ECO:0000313" key="1">
    <source>
        <dbReference type="EMBL" id="MBL1073442.1"/>
    </source>
</evidence>
<organism evidence="1 2">
    <name type="scientific">Nocardia acididurans</name>
    <dbReference type="NCBI Taxonomy" id="2802282"/>
    <lineage>
        <taxon>Bacteria</taxon>
        <taxon>Bacillati</taxon>
        <taxon>Actinomycetota</taxon>
        <taxon>Actinomycetes</taxon>
        <taxon>Mycobacteriales</taxon>
        <taxon>Nocardiaceae</taxon>
        <taxon>Nocardia</taxon>
    </lineage>
</organism>
<reference evidence="1 2" key="1">
    <citation type="submission" date="2021-01" db="EMBL/GenBank/DDBJ databases">
        <title>WGS of actinomycetes isolated from Thailand.</title>
        <authorList>
            <person name="Thawai C."/>
        </authorList>
    </citation>
    <scope>NUCLEOTIDE SEQUENCE [LARGE SCALE GENOMIC DNA]</scope>
    <source>
        <strain evidence="1 2">LPG 2</strain>
    </source>
</reference>
<keyword evidence="2" id="KW-1185">Reference proteome</keyword>
<dbReference type="Proteomes" id="UP000602198">
    <property type="component" value="Unassembled WGS sequence"/>
</dbReference>
<accession>A0ABS1LYG1</accession>
<name>A0ABS1LYG1_9NOCA</name>